<sequence>MMRSQCLIATFFAVAVLVATCIEENGENWQEEVKIEGSLAPCKRLNPCGATVSTYPLLEPDVDEASGFGSGSAPPVYDEILTHELYDLNAAPELTNSTICTCPGDSVCDFESDSNVVKVDYHVTLRFCSLETISSVCKRQGINLRVIGAAQPSGDSVQSVSTALMFCNCPNGFQRQKVEAWNMGDISINYKCL</sequence>
<organism evidence="2 3">
    <name type="scientific">Caenorhabditis japonica</name>
    <dbReference type="NCBI Taxonomy" id="281687"/>
    <lineage>
        <taxon>Eukaryota</taxon>
        <taxon>Metazoa</taxon>
        <taxon>Ecdysozoa</taxon>
        <taxon>Nematoda</taxon>
        <taxon>Chromadorea</taxon>
        <taxon>Rhabditida</taxon>
        <taxon>Rhabditina</taxon>
        <taxon>Rhabditomorpha</taxon>
        <taxon>Rhabditoidea</taxon>
        <taxon>Rhabditidae</taxon>
        <taxon>Peloderinae</taxon>
        <taxon>Caenorhabditis</taxon>
    </lineage>
</organism>
<evidence type="ECO:0000313" key="2">
    <source>
        <dbReference type="EnsemblMetazoa" id="CJA05679.1"/>
    </source>
</evidence>
<reference evidence="3" key="1">
    <citation type="submission" date="2010-08" db="EMBL/GenBank/DDBJ databases">
        <authorList>
            <consortium name="Caenorhabditis japonica Sequencing Consortium"/>
            <person name="Wilson R.K."/>
        </authorList>
    </citation>
    <scope>NUCLEOTIDE SEQUENCE [LARGE SCALE GENOMIC DNA]</scope>
    <source>
        <strain evidence="3">DF5081</strain>
    </source>
</reference>
<dbReference type="AlphaFoldDB" id="A0A8R1HPZ1"/>
<keyword evidence="3" id="KW-1185">Reference proteome</keyword>
<name>A0A8R1HPZ1_CAEJA</name>
<evidence type="ECO:0000256" key="1">
    <source>
        <dbReference type="SAM" id="SignalP"/>
    </source>
</evidence>
<accession>A0A8R1HPZ1</accession>
<evidence type="ECO:0000313" key="3">
    <source>
        <dbReference type="Proteomes" id="UP000005237"/>
    </source>
</evidence>
<protein>
    <submittedName>
        <fullName evidence="2">Uncharacterized protein</fullName>
    </submittedName>
</protein>
<dbReference type="EnsemblMetazoa" id="CJA05679.1">
    <property type="protein sequence ID" value="CJA05679.1"/>
    <property type="gene ID" value="WBGene00124883"/>
</dbReference>
<dbReference type="Proteomes" id="UP000005237">
    <property type="component" value="Unassembled WGS sequence"/>
</dbReference>
<feature type="chain" id="PRO_5035820081" evidence="1">
    <location>
        <begin position="22"/>
        <end position="193"/>
    </location>
</feature>
<reference evidence="2" key="2">
    <citation type="submission" date="2022-06" db="UniProtKB">
        <authorList>
            <consortium name="EnsemblMetazoa"/>
        </authorList>
    </citation>
    <scope>IDENTIFICATION</scope>
    <source>
        <strain evidence="2">DF5081</strain>
    </source>
</reference>
<proteinExistence type="predicted"/>
<feature type="signal peptide" evidence="1">
    <location>
        <begin position="1"/>
        <end position="21"/>
    </location>
</feature>
<keyword evidence="1" id="KW-0732">Signal</keyword>